<evidence type="ECO:0000313" key="4">
    <source>
        <dbReference type="Proteomes" id="UP000016638"/>
    </source>
</evidence>
<dbReference type="AlphaFoldDB" id="U2V7X3"/>
<accession>U2V7X3</accession>
<evidence type="ECO:0000313" key="3">
    <source>
        <dbReference type="EMBL" id="ERL08721.1"/>
    </source>
</evidence>
<dbReference type="eggNOG" id="COG1309">
    <property type="taxonomic scope" value="Bacteria"/>
</dbReference>
<keyword evidence="4" id="KW-1185">Reference proteome</keyword>
<dbReference type="GO" id="GO:0003677">
    <property type="term" value="F:DNA binding"/>
    <property type="evidence" value="ECO:0007669"/>
    <property type="project" value="UniProtKB-KW"/>
</dbReference>
<evidence type="ECO:0000256" key="1">
    <source>
        <dbReference type="ARBA" id="ARBA00023125"/>
    </source>
</evidence>
<gene>
    <name evidence="3" type="ORF">HMPREF1316_0444</name>
</gene>
<reference evidence="3 4" key="1">
    <citation type="submission" date="2013-08" db="EMBL/GenBank/DDBJ databases">
        <authorList>
            <person name="Durkin A.S."/>
            <person name="Haft D.R."/>
            <person name="McCorrison J."/>
            <person name="Torralba M."/>
            <person name="Gillis M."/>
            <person name="Haft D.H."/>
            <person name="Methe B."/>
            <person name="Sutton G."/>
            <person name="Nelson K.E."/>
        </authorList>
    </citation>
    <scope>NUCLEOTIDE SEQUENCE [LARGE SCALE GENOMIC DNA]</scope>
    <source>
        <strain evidence="3 4">F0195</strain>
    </source>
</reference>
<dbReference type="Pfam" id="PF00440">
    <property type="entry name" value="TetR_N"/>
    <property type="match status" value="1"/>
</dbReference>
<organism evidence="3 4">
    <name type="scientific">Olsenella profusa F0195</name>
    <dbReference type="NCBI Taxonomy" id="1125712"/>
    <lineage>
        <taxon>Bacteria</taxon>
        <taxon>Bacillati</taxon>
        <taxon>Actinomycetota</taxon>
        <taxon>Coriobacteriia</taxon>
        <taxon>Coriobacteriales</taxon>
        <taxon>Atopobiaceae</taxon>
        <taxon>Olsenella</taxon>
    </lineage>
</organism>
<dbReference type="STRING" id="1125712.HMPREF1316_0444"/>
<feature type="domain" description="HTH tetR-type" evidence="2">
    <location>
        <begin position="17"/>
        <end position="61"/>
    </location>
</feature>
<dbReference type="InterPro" id="IPR001647">
    <property type="entry name" value="HTH_TetR"/>
</dbReference>
<dbReference type="EMBL" id="AWEZ01000043">
    <property type="protein sequence ID" value="ERL08721.1"/>
    <property type="molecule type" value="Genomic_DNA"/>
</dbReference>
<dbReference type="PATRIC" id="fig|1125712.3.peg.1066"/>
<name>U2V7X3_9ACTN</name>
<dbReference type="SUPFAM" id="SSF46689">
    <property type="entry name" value="Homeodomain-like"/>
    <property type="match status" value="1"/>
</dbReference>
<dbReference type="InterPro" id="IPR009057">
    <property type="entry name" value="Homeodomain-like_sf"/>
</dbReference>
<dbReference type="Proteomes" id="UP000016638">
    <property type="component" value="Unassembled WGS sequence"/>
</dbReference>
<evidence type="ECO:0000259" key="2">
    <source>
        <dbReference type="Pfam" id="PF00440"/>
    </source>
</evidence>
<keyword evidence="1" id="KW-0238">DNA-binding</keyword>
<comment type="caution">
    <text evidence="3">The sequence shown here is derived from an EMBL/GenBank/DDBJ whole genome shotgun (WGS) entry which is preliminary data.</text>
</comment>
<sequence>MNEHFLALPAAWRDAMLDAGFGMFLRCPYAKAPMSEVAVAGGVSKPPLSHYFGNKLGLYLHLWETTLGEVARSTRKHGVLEADDIDVDGIECDMGAIIDRWCVALSEEVAS</sequence>
<protein>
    <submittedName>
        <fullName evidence="3">Transcriptional regulator, TetR family</fullName>
    </submittedName>
</protein>
<dbReference type="Gene3D" id="1.10.357.10">
    <property type="entry name" value="Tetracycline Repressor, domain 2"/>
    <property type="match status" value="1"/>
</dbReference>
<dbReference type="RefSeq" id="WP_021725861.1">
    <property type="nucleotide sequence ID" value="NZ_AWEZ01000043.1"/>
</dbReference>
<proteinExistence type="predicted"/>